<dbReference type="Gene3D" id="2.60.120.1440">
    <property type="match status" value="1"/>
</dbReference>
<keyword evidence="5" id="KW-1185">Reference proteome</keyword>
<dbReference type="Pfam" id="PF16344">
    <property type="entry name" value="FecR_C"/>
    <property type="match status" value="1"/>
</dbReference>
<dbReference type="InterPro" id="IPR012373">
    <property type="entry name" value="Ferrdict_sens_TM"/>
</dbReference>
<proteinExistence type="predicted"/>
<dbReference type="InterPro" id="IPR006860">
    <property type="entry name" value="FecR"/>
</dbReference>
<evidence type="ECO:0000259" key="2">
    <source>
        <dbReference type="Pfam" id="PF04773"/>
    </source>
</evidence>
<organism evidence="4 5">
    <name type="scientific">Parapedobacter indicus</name>
    <dbReference type="NCBI Taxonomy" id="1477437"/>
    <lineage>
        <taxon>Bacteria</taxon>
        <taxon>Pseudomonadati</taxon>
        <taxon>Bacteroidota</taxon>
        <taxon>Sphingobacteriia</taxon>
        <taxon>Sphingobacteriales</taxon>
        <taxon>Sphingobacteriaceae</taxon>
        <taxon>Parapedobacter</taxon>
    </lineage>
</organism>
<dbReference type="GO" id="GO:0016989">
    <property type="term" value="F:sigma factor antagonist activity"/>
    <property type="evidence" value="ECO:0007669"/>
    <property type="project" value="TreeGrafter"/>
</dbReference>
<dbReference type="Pfam" id="PF04773">
    <property type="entry name" value="FecR"/>
    <property type="match status" value="1"/>
</dbReference>
<sequence>MDLARSEIEALASKMIDGSITASEQAQLNVWLDQQMTKNVVELDTTFADNAEQLKDRMLRHILEQANAASPHRASVRMIRWLPYVAAAMLVVAMIGIGVLSVNNKRVAKMDTVPLLDSMDIPPGGSRAVLTLADGRTINLSETHVGIVVGDEIAYLDGSSVFGKQESKGRSEQDTRSLVLTTPKGGTYQVTLPDGTRVWLNSASTLKYPSRFADNERVVELKGEAYFEVAGSPTLPFRVISKGQTVEVLGTQFNVTAYEDEHDVKTTLVEGAVRVMPGTGHRSPVTLSPGQQSSLVDGKITIGDIDTSPYVAWKSGMFHFKQTPFREMMRQIERWYDVDVEYGSSIPQETFSGRMSRNVSLLTVLDLLKVSEIHYQIKGKKLIIE</sequence>
<dbReference type="PANTHER" id="PTHR30273:SF2">
    <property type="entry name" value="PROTEIN FECR"/>
    <property type="match status" value="1"/>
</dbReference>
<keyword evidence="1" id="KW-1133">Transmembrane helix</keyword>
<dbReference type="AlphaFoldDB" id="A0A1I3PRL6"/>
<dbReference type="Gene3D" id="3.55.50.30">
    <property type="match status" value="1"/>
</dbReference>
<name>A0A1I3PRL6_9SPHI</name>
<accession>A0A1I3PRL6</accession>
<dbReference type="EMBL" id="FOQO01000008">
    <property type="protein sequence ID" value="SFJ24065.1"/>
    <property type="molecule type" value="Genomic_DNA"/>
</dbReference>
<gene>
    <name evidence="4" type="ORF">SAMN05444682_108135</name>
</gene>
<dbReference type="Proteomes" id="UP000198670">
    <property type="component" value="Unassembled WGS sequence"/>
</dbReference>
<evidence type="ECO:0000256" key="1">
    <source>
        <dbReference type="SAM" id="Phobius"/>
    </source>
</evidence>
<dbReference type="PANTHER" id="PTHR30273">
    <property type="entry name" value="PERIPLASMIC SIGNAL SENSOR AND SIGMA FACTOR ACTIVATOR FECR-RELATED"/>
    <property type="match status" value="1"/>
</dbReference>
<dbReference type="FunFam" id="2.60.120.1440:FF:000001">
    <property type="entry name" value="Putative anti-sigma factor"/>
    <property type="match status" value="1"/>
</dbReference>
<dbReference type="STRING" id="1477437.SAMN05444682_108135"/>
<evidence type="ECO:0000259" key="3">
    <source>
        <dbReference type="Pfam" id="PF16344"/>
    </source>
</evidence>
<evidence type="ECO:0000313" key="4">
    <source>
        <dbReference type="EMBL" id="SFJ24065.1"/>
    </source>
</evidence>
<dbReference type="PIRSF" id="PIRSF018266">
    <property type="entry name" value="FecR"/>
    <property type="match status" value="1"/>
</dbReference>
<keyword evidence="1" id="KW-0812">Transmembrane</keyword>
<protein>
    <submittedName>
        <fullName evidence="4">FecR family protein</fullName>
    </submittedName>
</protein>
<keyword evidence="1" id="KW-0472">Membrane</keyword>
<feature type="domain" description="FecR protein" evidence="2">
    <location>
        <begin position="180"/>
        <end position="274"/>
    </location>
</feature>
<evidence type="ECO:0000313" key="5">
    <source>
        <dbReference type="Proteomes" id="UP000198670"/>
    </source>
</evidence>
<feature type="domain" description="Protein FecR C-terminal" evidence="3">
    <location>
        <begin position="318"/>
        <end position="384"/>
    </location>
</feature>
<feature type="transmembrane region" description="Helical" evidence="1">
    <location>
        <begin position="81"/>
        <end position="102"/>
    </location>
</feature>
<reference evidence="4 5" key="1">
    <citation type="submission" date="2016-10" db="EMBL/GenBank/DDBJ databases">
        <authorList>
            <person name="de Groot N.N."/>
        </authorList>
    </citation>
    <scope>NUCLEOTIDE SEQUENCE [LARGE SCALE GENOMIC DNA]</scope>
    <source>
        <strain evidence="4 5">RK1</strain>
    </source>
</reference>
<dbReference type="OrthoDB" id="1099963at2"/>
<dbReference type="InterPro" id="IPR032508">
    <property type="entry name" value="FecR_C"/>
</dbReference>
<dbReference type="RefSeq" id="WP_090628659.1">
    <property type="nucleotide sequence ID" value="NZ_FOQO01000008.1"/>
</dbReference>